<dbReference type="Pfam" id="PF00400">
    <property type="entry name" value="WD40"/>
    <property type="match status" value="3"/>
</dbReference>
<accession>F8P208</accession>
<keyword evidence="2 4" id="KW-0853">WD repeat</keyword>
<dbReference type="Gene3D" id="3.40.50.300">
    <property type="entry name" value="P-loop containing nucleotide triphosphate hydrolases"/>
    <property type="match status" value="1"/>
</dbReference>
<feature type="repeat" description="WD" evidence="4">
    <location>
        <begin position="583"/>
        <end position="616"/>
    </location>
</feature>
<dbReference type="PANTHER" id="PTHR14604">
    <property type="entry name" value="WD40 REPEAT PF20"/>
    <property type="match status" value="1"/>
</dbReference>
<dbReference type="PRINTS" id="PR00320">
    <property type="entry name" value="GPROTEINBRPT"/>
</dbReference>
<dbReference type="InterPro" id="IPR056884">
    <property type="entry name" value="NPHP3-like_N"/>
</dbReference>
<dbReference type="CDD" id="cd00200">
    <property type="entry name" value="WD40"/>
    <property type="match status" value="1"/>
</dbReference>
<dbReference type="Gene3D" id="2.130.10.10">
    <property type="entry name" value="YVTN repeat-like/Quinoprotein amine dehydrogenase"/>
    <property type="match status" value="4"/>
</dbReference>
<feature type="domain" description="NACHT" evidence="5">
    <location>
        <begin position="39"/>
        <end position="177"/>
    </location>
</feature>
<dbReference type="GeneID" id="18809551"/>
<dbReference type="InterPro" id="IPR007111">
    <property type="entry name" value="NACHT_NTPase"/>
</dbReference>
<organism>
    <name type="scientific">Serpula lacrymans var. lacrymans (strain S7.9)</name>
    <name type="common">Dry rot fungus</name>
    <dbReference type="NCBI Taxonomy" id="578457"/>
    <lineage>
        <taxon>Eukaryota</taxon>
        <taxon>Fungi</taxon>
        <taxon>Dikarya</taxon>
        <taxon>Basidiomycota</taxon>
        <taxon>Agaricomycotina</taxon>
        <taxon>Agaricomycetes</taxon>
        <taxon>Agaricomycetidae</taxon>
        <taxon>Boletales</taxon>
        <taxon>Coniophorineae</taxon>
        <taxon>Serpulaceae</taxon>
        <taxon>Serpula</taxon>
    </lineage>
</organism>
<dbReference type="Pfam" id="PF23381">
    <property type="entry name" value="Beta-prop_IFT122_1st"/>
    <property type="match status" value="1"/>
</dbReference>
<dbReference type="PROSITE" id="PS00678">
    <property type="entry name" value="WD_REPEATS_1"/>
    <property type="match status" value="4"/>
</dbReference>
<evidence type="ECO:0000256" key="3">
    <source>
        <dbReference type="ARBA" id="ARBA00022737"/>
    </source>
</evidence>
<dbReference type="PROSITE" id="PS50837">
    <property type="entry name" value="NACHT"/>
    <property type="match status" value="1"/>
</dbReference>
<feature type="repeat" description="WD" evidence="4">
    <location>
        <begin position="744"/>
        <end position="785"/>
    </location>
</feature>
<dbReference type="InterPro" id="IPR050995">
    <property type="entry name" value="WD-F-box_domain-protein"/>
</dbReference>
<dbReference type="PANTHER" id="PTHR14604:SF4">
    <property type="entry name" value="F-BOX DOMAIN-CONTAINING PROTEIN"/>
    <property type="match status" value="1"/>
</dbReference>
<feature type="repeat" description="WD" evidence="4">
    <location>
        <begin position="627"/>
        <end position="658"/>
    </location>
</feature>
<dbReference type="Proteomes" id="UP000008064">
    <property type="component" value="Unassembled WGS sequence"/>
</dbReference>
<reference evidence="6" key="1">
    <citation type="submission" date="2011-04" db="EMBL/GenBank/DDBJ databases">
        <title>Evolution of plant cell wall degrading machinery underlies the functional diversity of forest fungi.</title>
        <authorList>
            <consortium name="US DOE Joint Genome Institute (JGI-PGF)"/>
            <person name="Eastwood D.C."/>
            <person name="Floudas D."/>
            <person name="Binder M."/>
            <person name="Majcherczyk A."/>
            <person name="Schneider P."/>
            <person name="Aerts A."/>
            <person name="Asiegbu F.O."/>
            <person name="Baker S.E."/>
            <person name="Barry K."/>
            <person name="Bendiksby M."/>
            <person name="Blumentritt M."/>
            <person name="Coutinho P.M."/>
            <person name="Cullen D."/>
            <person name="Cullen D."/>
            <person name="Gathman A."/>
            <person name="Goodell B."/>
            <person name="Henrissat B."/>
            <person name="Ihrmark K."/>
            <person name="Kauserud H."/>
            <person name="Kohler A."/>
            <person name="LaButti K."/>
            <person name="Lapidus A."/>
            <person name="Lavin J.L."/>
            <person name="Lee Y.-H."/>
            <person name="Lindquist E."/>
            <person name="Lilly W."/>
            <person name="Lucas S."/>
            <person name="Morin E."/>
            <person name="Murat C."/>
            <person name="Oguiza J.A."/>
            <person name="Park J."/>
            <person name="Pisabarro A.G."/>
            <person name="Riley R."/>
            <person name="Rosling A."/>
            <person name="Salamov A."/>
            <person name="Schmidt O."/>
            <person name="Schmutz J."/>
            <person name="Skrede I."/>
            <person name="Stenlid J."/>
            <person name="Wiebenga A."/>
            <person name="Xie X."/>
            <person name="Kues U."/>
            <person name="Hibbett D.S."/>
            <person name="Hoffmeister D."/>
            <person name="Hogberg N."/>
            <person name="Martin F."/>
            <person name="Grigoriev I.V."/>
            <person name="Watkinson S.C."/>
        </authorList>
    </citation>
    <scope>NUCLEOTIDE SEQUENCE</scope>
    <source>
        <strain evidence="6">S7.9</strain>
    </source>
</reference>
<dbReference type="EMBL" id="GL945436">
    <property type="protein sequence ID" value="EGO23186.1"/>
    <property type="molecule type" value="Genomic_DNA"/>
</dbReference>
<protein>
    <recommendedName>
        <fullName evidence="1">Intraflagellar transport protein 122 homolog</fullName>
    </recommendedName>
</protein>
<evidence type="ECO:0000256" key="2">
    <source>
        <dbReference type="ARBA" id="ARBA00022574"/>
    </source>
</evidence>
<dbReference type="PROSITE" id="PS50082">
    <property type="entry name" value="WD_REPEATS_2"/>
    <property type="match status" value="6"/>
</dbReference>
<dbReference type="PROSITE" id="PS50294">
    <property type="entry name" value="WD_REPEATS_REGION"/>
    <property type="match status" value="4"/>
</dbReference>
<gene>
    <name evidence="6" type="ORF">SERLADRAFT_357012</name>
</gene>
<dbReference type="InterPro" id="IPR027417">
    <property type="entry name" value="P-loop_NTPase"/>
</dbReference>
<dbReference type="InterPro" id="IPR001680">
    <property type="entry name" value="WD40_rpt"/>
</dbReference>
<evidence type="ECO:0000256" key="4">
    <source>
        <dbReference type="PROSITE-ProRule" id="PRU00221"/>
    </source>
</evidence>
<dbReference type="KEGG" id="sla:SERLADRAFT_357012"/>
<dbReference type="Pfam" id="PF24883">
    <property type="entry name" value="NPHP3_N"/>
    <property type="match status" value="1"/>
</dbReference>
<dbReference type="AlphaFoldDB" id="F8P208"/>
<evidence type="ECO:0000259" key="5">
    <source>
        <dbReference type="PROSITE" id="PS50837"/>
    </source>
</evidence>
<feature type="repeat" description="WD" evidence="4">
    <location>
        <begin position="827"/>
        <end position="868"/>
    </location>
</feature>
<dbReference type="InterPro" id="IPR015943">
    <property type="entry name" value="WD40/YVTN_repeat-like_dom_sf"/>
</dbReference>
<keyword evidence="3" id="KW-0677">Repeat</keyword>
<proteinExistence type="predicted"/>
<dbReference type="HOGENOM" id="CLU_000288_6_0_1"/>
<dbReference type="InterPro" id="IPR056153">
    <property type="entry name" value="Beta-prop_IFT122_1st"/>
</dbReference>
<sequence length="965" mass="106533">MSAAFDSAARHPAPACLPGTRVEVLSLLSDWLDKDGGSPICWLNGLAGSGKSAIAQSIAEKYAGQGRLAASFFFSRREVRRSTAQTFFPTISLQIMSFFPSIRPAVLSAIDDDGSIPTKILREQMQHLIQEPLLSLKESLSSPAVIVVDSLDECEHDYMVLELITLLAELLRACTIPLRILFTSRTESHIQAKFNEPEIQVMTHAMELRAFNAEDDIRSYLKHSFGEIVERHQILRHVAAPWPSEHDFNSVVEKSSGLFIFATTVVKFVEDRHHDPRMRLGKVLNEETSSDPASSAYTDLNILYLDIICISPQVDHCQLLLGVIRYVSEPISIHDLDILLNAPDVDVRFVLSALKSVILIPDNEDEEVRIYHTSFGEFLSNRERSKDYFIDPDTHHHNIAQLCLQLMVKQLKRDMCDIRDPSKLNSEVEDPCRPATSYSCRYWSFHLSRVPHNGSLDASLVNVLREFASKSLLYWMETLSLLGELEGAVSTLHTAIHWLKVLQFLPADVLQLMNDAVRFVLMFLDGIAQAALHIYYSVLPLTPTSTLLRKTYDDELIGTFTVLSGIESDWDACTRSVTVKGCVTSLDFSPDGNMAASGSDDGVQLWNATTGNNIAKLGMPVNPSCPVAFSPSGSCVAAGYDDGLVAVWDTLSGLSLVNNKECHEKQVSALAFSSSGDLLASASSDASIQLWDVKNGRPLRRFSGHSSRVSLLMFSSDNTNLVSGSDDTNIIVWDVMNGRMQHMLKGHKDPVRSVAISPDGAYLASGSDDKTVRVWDARTGTCIKILKGHSKSVQSVQFTSDNLHVISACYSDLHLYSSSTGRRLDKLDGDIDDISCVAFSPDNKYITAGLTDGTIEVWDLSSNKRLVKVKSELPSVTSIVFSLDHTKIACGSAKDGILGDSLFRPGYVLRKDGWILDDKKKLIWLPPSFRPTESKSTSLIVDGDRLIVLGVSGFPLFLNLAVLRS</sequence>
<dbReference type="InterPro" id="IPR019775">
    <property type="entry name" value="WD40_repeat_CS"/>
</dbReference>
<dbReference type="SMART" id="SM00320">
    <property type="entry name" value="WD40"/>
    <property type="match status" value="7"/>
</dbReference>
<dbReference type="RefSeq" id="XP_007320426.1">
    <property type="nucleotide sequence ID" value="XM_007320364.1"/>
</dbReference>
<dbReference type="InterPro" id="IPR020472">
    <property type="entry name" value="WD40_PAC1"/>
</dbReference>
<feature type="repeat" description="WD" evidence="4">
    <location>
        <begin position="660"/>
        <end position="701"/>
    </location>
</feature>
<dbReference type="SUPFAM" id="SSF52540">
    <property type="entry name" value="P-loop containing nucleoside triphosphate hydrolases"/>
    <property type="match status" value="1"/>
</dbReference>
<name>F8P208_SERL9</name>
<dbReference type="OrthoDB" id="3027122at2759"/>
<dbReference type="SUPFAM" id="SSF50978">
    <property type="entry name" value="WD40 repeat-like"/>
    <property type="match status" value="1"/>
</dbReference>
<feature type="repeat" description="WD" evidence="4">
    <location>
        <begin position="702"/>
        <end position="743"/>
    </location>
</feature>
<evidence type="ECO:0000256" key="1">
    <source>
        <dbReference type="ARBA" id="ARBA00019442"/>
    </source>
</evidence>
<dbReference type="InterPro" id="IPR036322">
    <property type="entry name" value="WD40_repeat_dom_sf"/>
</dbReference>
<evidence type="ECO:0000313" key="6">
    <source>
        <dbReference type="EMBL" id="EGO23186.1"/>
    </source>
</evidence>